<evidence type="ECO:0000313" key="1">
    <source>
        <dbReference type="EMBL" id="KKM07236.1"/>
    </source>
</evidence>
<protein>
    <submittedName>
        <fullName evidence="1">Uncharacterized protein</fullName>
    </submittedName>
</protein>
<reference evidence="1" key="1">
    <citation type="journal article" date="2015" name="Nature">
        <title>Complex archaea that bridge the gap between prokaryotes and eukaryotes.</title>
        <authorList>
            <person name="Spang A."/>
            <person name="Saw J.H."/>
            <person name="Jorgensen S.L."/>
            <person name="Zaremba-Niedzwiedzka K."/>
            <person name="Martijn J."/>
            <person name="Lind A.E."/>
            <person name="van Eijk R."/>
            <person name="Schleper C."/>
            <person name="Guy L."/>
            <person name="Ettema T.J."/>
        </authorList>
    </citation>
    <scope>NUCLEOTIDE SEQUENCE</scope>
</reference>
<comment type="caution">
    <text evidence="1">The sequence shown here is derived from an EMBL/GenBank/DDBJ whole genome shotgun (WGS) entry which is preliminary data.</text>
</comment>
<organism evidence="1">
    <name type="scientific">marine sediment metagenome</name>
    <dbReference type="NCBI Taxonomy" id="412755"/>
    <lineage>
        <taxon>unclassified sequences</taxon>
        <taxon>metagenomes</taxon>
        <taxon>ecological metagenomes</taxon>
    </lineage>
</organism>
<dbReference type="AlphaFoldDB" id="A0A0F9JNJ4"/>
<accession>A0A0F9JNJ4</accession>
<proteinExistence type="predicted"/>
<name>A0A0F9JNJ4_9ZZZZ</name>
<dbReference type="EMBL" id="LAZR01015818">
    <property type="protein sequence ID" value="KKM07236.1"/>
    <property type="molecule type" value="Genomic_DNA"/>
</dbReference>
<sequence length="117" mass="13807">MYDSMGSWGGENDDYGCSIPAYICVLTEEQMAKREKRFNDIYINNCKRCFDEDKQVARQKIQWMQLPLRYRFRCWITRKNLPSLYDRFGDPGVDCIIKIGEKEAENGIGHPFSSYWG</sequence>
<gene>
    <name evidence="1" type="ORF">LCGC14_1736010</name>
</gene>